<dbReference type="AlphaFoldDB" id="A0AAV5WY46"/>
<dbReference type="GO" id="GO:0045879">
    <property type="term" value="P:negative regulation of smoothened signaling pathway"/>
    <property type="evidence" value="ECO:0007669"/>
    <property type="project" value="TreeGrafter"/>
</dbReference>
<comment type="caution">
    <text evidence="7">The sequence shown here is derived from an EMBL/GenBank/DDBJ whole genome shotgun (WGS) entry which is preliminary data.</text>
</comment>
<evidence type="ECO:0000256" key="4">
    <source>
        <dbReference type="ARBA" id="ARBA00022989"/>
    </source>
</evidence>
<dbReference type="PANTHER" id="PTHR46022">
    <property type="entry name" value="PROTEIN PATCHED"/>
    <property type="match status" value="1"/>
</dbReference>
<protein>
    <submittedName>
        <fullName evidence="7">Uncharacterized protein</fullName>
    </submittedName>
</protein>
<evidence type="ECO:0000256" key="5">
    <source>
        <dbReference type="ARBA" id="ARBA00023136"/>
    </source>
</evidence>
<evidence type="ECO:0000256" key="3">
    <source>
        <dbReference type="ARBA" id="ARBA00022692"/>
    </source>
</evidence>
<feature type="non-terminal residue" evidence="7">
    <location>
        <position position="1"/>
    </location>
</feature>
<dbReference type="GO" id="GO:0097108">
    <property type="term" value="F:hedgehog family protein binding"/>
    <property type="evidence" value="ECO:0007669"/>
    <property type="project" value="TreeGrafter"/>
</dbReference>
<comment type="similarity">
    <text evidence="2">Belongs to the patched family.</text>
</comment>
<feature type="non-terminal residue" evidence="7">
    <location>
        <position position="110"/>
    </location>
</feature>
<evidence type="ECO:0000256" key="1">
    <source>
        <dbReference type="ARBA" id="ARBA00004141"/>
    </source>
</evidence>
<name>A0AAV5WY46_9BILA</name>
<evidence type="ECO:0000313" key="7">
    <source>
        <dbReference type="EMBL" id="GMT37321.1"/>
    </source>
</evidence>
<organism evidence="7 8">
    <name type="scientific">Pristionchus fissidentatus</name>
    <dbReference type="NCBI Taxonomy" id="1538716"/>
    <lineage>
        <taxon>Eukaryota</taxon>
        <taxon>Metazoa</taxon>
        <taxon>Ecdysozoa</taxon>
        <taxon>Nematoda</taxon>
        <taxon>Chromadorea</taxon>
        <taxon>Rhabditida</taxon>
        <taxon>Rhabditina</taxon>
        <taxon>Diplogasteromorpha</taxon>
        <taxon>Diplogasteroidea</taxon>
        <taxon>Neodiplogasteridae</taxon>
        <taxon>Pristionchus</taxon>
    </lineage>
</organism>
<keyword evidence="8" id="KW-1185">Reference proteome</keyword>
<dbReference type="PANTHER" id="PTHR46022:SF1">
    <property type="entry name" value="PROTEIN PATCHED"/>
    <property type="match status" value="1"/>
</dbReference>
<dbReference type="Proteomes" id="UP001432322">
    <property type="component" value="Unassembled WGS sequence"/>
</dbReference>
<dbReference type="GO" id="GO:0005119">
    <property type="term" value="F:smoothened binding"/>
    <property type="evidence" value="ECO:0007669"/>
    <property type="project" value="TreeGrafter"/>
</dbReference>
<evidence type="ECO:0000256" key="6">
    <source>
        <dbReference type="ARBA" id="ARBA00023180"/>
    </source>
</evidence>
<accession>A0AAV5WY46</accession>
<reference evidence="7" key="1">
    <citation type="submission" date="2023-10" db="EMBL/GenBank/DDBJ databases">
        <title>Genome assembly of Pristionchus species.</title>
        <authorList>
            <person name="Yoshida K."/>
            <person name="Sommer R.J."/>
        </authorList>
    </citation>
    <scope>NUCLEOTIDE SEQUENCE</scope>
    <source>
        <strain evidence="7">RS5133</strain>
    </source>
</reference>
<keyword evidence="6" id="KW-0325">Glycoprotein</keyword>
<gene>
    <name evidence="7" type="ORF">PFISCL1PPCAC_28618</name>
</gene>
<keyword evidence="4" id="KW-1133">Transmembrane helix</keyword>
<evidence type="ECO:0000313" key="8">
    <source>
        <dbReference type="Proteomes" id="UP001432322"/>
    </source>
</evidence>
<dbReference type="GO" id="GO:0008158">
    <property type="term" value="F:hedgehog receptor activity"/>
    <property type="evidence" value="ECO:0007669"/>
    <property type="project" value="TreeGrafter"/>
</dbReference>
<dbReference type="EMBL" id="BTSY01000102">
    <property type="protein sequence ID" value="GMT37321.1"/>
    <property type="molecule type" value="Genomic_DNA"/>
</dbReference>
<dbReference type="GO" id="GO:0005886">
    <property type="term" value="C:plasma membrane"/>
    <property type="evidence" value="ECO:0007669"/>
    <property type="project" value="TreeGrafter"/>
</dbReference>
<keyword evidence="5" id="KW-0472">Membrane</keyword>
<comment type="subcellular location">
    <subcellularLocation>
        <location evidence="1">Membrane</location>
        <topology evidence="1">Multi-pass membrane protein</topology>
    </subcellularLocation>
</comment>
<evidence type="ECO:0000256" key="2">
    <source>
        <dbReference type="ARBA" id="ARBA00005585"/>
    </source>
</evidence>
<keyword evidence="3" id="KW-0812">Transmembrane</keyword>
<proteinExistence type="inferred from homology"/>
<sequence length="110" mass="11987">SVVQVLPEHTAPAAFLKARDQYFSFYPMFAGASKFVIKNAKGAPSEAYWLGMMRDWLMSVQKETDVAIANGQIDVATATIDTSNMTKISDAALTGYKLLCSHGTKFECLG</sequence>